<evidence type="ECO:0000313" key="5">
    <source>
        <dbReference type="EMBL" id="KAK4236739.1"/>
    </source>
</evidence>
<protein>
    <submittedName>
        <fullName evidence="5">T5orf172 domain-containing protein</fullName>
    </submittedName>
</protein>
<gene>
    <name evidence="5" type="ORF">C8A03DRAFT_35329</name>
</gene>
<dbReference type="EMBL" id="MU860174">
    <property type="protein sequence ID" value="KAK4236739.1"/>
    <property type="molecule type" value="Genomic_DNA"/>
</dbReference>
<evidence type="ECO:0000256" key="3">
    <source>
        <dbReference type="SAM" id="MobiDB-lite"/>
    </source>
</evidence>
<organism evidence="5 6">
    <name type="scientific">Achaetomium macrosporum</name>
    <dbReference type="NCBI Taxonomy" id="79813"/>
    <lineage>
        <taxon>Eukaryota</taxon>
        <taxon>Fungi</taxon>
        <taxon>Dikarya</taxon>
        <taxon>Ascomycota</taxon>
        <taxon>Pezizomycotina</taxon>
        <taxon>Sordariomycetes</taxon>
        <taxon>Sordariomycetidae</taxon>
        <taxon>Sordariales</taxon>
        <taxon>Chaetomiaceae</taxon>
        <taxon>Achaetomium</taxon>
    </lineage>
</organism>
<reference evidence="5" key="1">
    <citation type="journal article" date="2023" name="Mol. Phylogenet. Evol.">
        <title>Genome-scale phylogeny and comparative genomics of the fungal order Sordariales.</title>
        <authorList>
            <person name="Hensen N."/>
            <person name="Bonometti L."/>
            <person name="Westerberg I."/>
            <person name="Brannstrom I.O."/>
            <person name="Guillou S."/>
            <person name="Cros-Aarteil S."/>
            <person name="Calhoun S."/>
            <person name="Haridas S."/>
            <person name="Kuo A."/>
            <person name="Mondo S."/>
            <person name="Pangilinan J."/>
            <person name="Riley R."/>
            <person name="LaButti K."/>
            <person name="Andreopoulos B."/>
            <person name="Lipzen A."/>
            <person name="Chen C."/>
            <person name="Yan M."/>
            <person name="Daum C."/>
            <person name="Ng V."/>
            <person name="Clum A."/>
            <person name="Steindorff A."/>
            <person name="Ohm R.A."/>
            <person name="Martin F."/>
            <person name="Silar P."/>
            <person name="Natvig D.O."/>
            <person name="Lalanne C."/>
            <person name="Gautier V."/>
            <person name="Ament-Velasquez S.L."/>
            <person name="Kruys A."/>
            <person name="Hutchinson M.I."/>
            <person name="Powell A.J."/>
            <person name="Barry K."/>
            <person name="Miller A.N."/>
            <person name="Grigoriev I.V."/>
            <person name="Debuchy R."/>
            <person name="Gladieux P."/>
            <person name="Hiltunen Thoren M."/>
            <person name="Johannesson H."/>
        </authorList>
    </citation>
    <scope>NUCLEOTIDE SEQUENCE</scope>
    <source>
        <strain evidence="5">CBS 532.94</strain>
    </source>
</reference>
<comment type="subcellular location">
    <subcellularLocation>
        <location evidence="1">Mitochondrion</location>
    </subcellularLocation>
</comment>
<dbReference type="PANTHER" id="PTHR28094">
    <property type="entry name" value="MEIOTICALLY UP-REGULATED GENE 113 PROTEIN"/>
    <property type="match status" value="1"/>
</dbReference>
<dbReference type="InterPro" id="IPR043128">
    <property type="entry name" value="Rev_trsase/Diguanyl_cyclase"/>
</dbReference>
<dbReference type="InterPro" id="IPR043502">
    <property type="entry name" value="DNA/RNA_pol_sf"/>
</dbReference>
<dbReference type="Proteomes" id="UP001303760">
    <property type="component" value="Unassembled WGS sequence"/>
</dbReference>
<comment type="caution">
    <text evidence="5">The sequence shown here is derived from an EMBL/GenBank/DDBJ whole genome shotgun (WGS) entry which is preliminary data.</text>
</comment>
<evidence type="ECO:0000313" key="6">
    <source>
        <dbReference type="Proteomes" id="UP001303760"/>
    </source>
</evidence>
<dbReference type="PANTHER" id="PTHR28094:SF1">
    <property type="entry name" value="MEIOTICALLY UP-REGULATED GENE 113 PROTEIN"/>
    <property type="match status" value="1"/>
</dbReference>
<proteinExistence type="predicted"/>
<feature type="compositionally biased region" description="Polar residues" evidence="3">
    <location>
        <begin position="94"/>
        <end position="104"/>
    </location>
</feature>
<dbReference type="SUPFAM" id="SSF56672">
    <property type="entry name" value="DNA/RNA polymerases"/>
    <property type="match status" value="1"/>
</dbReference>
<dbReference type="AlphaFoldDB" id="A0AAN7C7A8"/>
<keyword evidence="2" id="KW-0496">Mitochondrion</keyword>
<feature type="domain" description="Bacteriophage T5 Orf172 DNA-binding" evidence="4">
    <location>
        <begin position="139"/>
        <end position="229"/>
    </location>
</feature>
<dbReference type="InterPro" id="IPR018306">
    <property type="entry name" value="Phage_T5_Orf172_DNA-bd"/>
</dbReference>
<dbReference type="Pfam" id="PF10544">
    <property type="entry name" value="T5orf172"/>
    <property type="match status" value="1"/>
</dbReference>
<dbReference type="Gene3D" id="3.30.70.270">
    <property type="match status" value="1"/>
</dbReference>
<evidence type="ECO:0000259" key="4">
    <source>
        <dbReference type="SMART" id="SM00974"/>
    </source>
</evidence>
<evidence type="ECO:0000256" key="1">
    <source>
        <dbReference type="ARBA" id="ARBA00004173"/>
    </source>
</evidence>
<name>A0AAN7C7A8_9PEZI</name>
<reference evidence="5" key="2">
    <citation type="submission" date="2023-05" db="EMBL/GenBank/DDBJ databases">
        <authorList>
            <consortium name="Lawrence Berkeley National Laboratory"/>
            <person name="Steindorff A."/>
            <person name="Hensen N."/>
            <person name="Bonometti L."/>
            <person name="Westerberg I."/>
            <person name="Brannstrom I.O."/>
            <person name="Guillou S."/>
            <person name="Cros-Aarteil S."/>
            <person name="Calhoun S."/>
            <person name="Haridas S."/>
            <person name="Kuo A."/>
            <person name="Mondo S."/>
            <person name="Pangilinan J."/>
            <person name="Riley R."/>
            <person name="Labutti K."/>
            <person name="Andreopoulos B."/>
            <person name="Lipzen A."/>
            <person name="Chen C."/>
            <person name="Yanf M."/>
            <person name="Daum C."/>
            <person name="Ng V."/>
            <person name="Clum A."/>
            <person name="Ohm R."/>
            <person name="Martin F."/>
            <person name="Silar P."/>
            <person name="Natvig D."/>
            <person name="Lalanne C."/>
            <person name="Gautier V."/>
            <person name="Ament-Velasquez S.L."/>
            <person name="Kruys A."/>
            <person name="Hutchinson M.I."/>
            <person name="Powell A.J."/>
            <person name="Barry K."/>
            <person name="Miller A.N."/>
            <person name="Grigoriev I.V."/>
            <person name="Debuchy R."/>
            <person name="Gladieux P."/>
            <person name="Thoren M.H."/>
            <person name="Johannesson H."/>
        </authorList>
    </citation>
    <scope>NUCLEOTIDE SEQUENCE</scope>
    <source>
        <strain evidence="5">CBS 532.94</strain>
    </source>
</reference>
<accession>A0AAN7C7A8</accession>
<sequence length="557" mass="62504">MTSPKPKKQLGKPSTGVTKRTPPKLPRYRSVSAPLTHTVAPAQPTPVLTGSSNAPIELDSASEDEPAITPLSTRQRSPKANPPVTPVSKARSVSYPTLSPAGTPSQSINAAIERLIRKEVGVSDTRGQKGFVYVLAAVHNGRRLVKIGHTADGGVDKRRKSIERTCTAIQFPPSTTDHQQIRTYYKLVEQLAHLELQDHRYPIVCTCGKRHREYFAVDEKVAYRVVRHWIHFCEQRPWRDYPYSVSPGLQARSAITITPATTGPIKPEWLDRLEQHSRSSSDREPLNASSTAADLETRLAHWDVFTSPSLGAWLWYDLRQAWAGLWRCVWELCCVLQGLRILWLTWDWSSPPWVGLLAVVWPLVCTLRKAGEIRSAAVWRRADRNQRSSWVAGLPPMGKMTVARKTTVTSKTTVMRKHWKKGVQVYLDDILLYADAEEAHETILADVLIAFKKECLTVKEKKCGRKKHRVQICGSSIGADGITMDPKIPVTRRMTLKMTLKREMTSKRKMALRRKMILTRAVAGGLSLRDLGEGGMTTKMTVTSARGGRGDKFQSKW</sequence>
<dbReference type="InterPro" id="IPR053006">
    <property type="entry name" value="Meiosis_regulatory"/>
</dbReference>
<feature type="compositionally biased region" description="Basic residues" evidence="3">
    <location>
        <begin position="1"/>
        <end position="10"/>
    </location>
</feature>
<evidence type="ECO:0000256" key="2">
    <source>
        <dbReference type="ARBA" id="ARBA00023128"/>
    </source>
</evidence>
<keyword evidence="6" id="KW-1185">Reference proteome</keyword>
<dbReference type="SMART" id="SM00974">
    <property type="entry name" value="T5orf172"/>
    <property type="match status" value="1"/>
</dbReference>
<dbReference type="GO" id="GO:0005739">
    <property type="term" value="C:mitochondrion"/>
    <property type="evidence" value="ECO:0007669"/>
    <property type="project" value="UniProtKB-SubCell"/>
</dbReference>
<feature type="region of interest" description="Disordered" evidence="3">
    <location>
        <begin position="1"/>
        <end position="104"/>
    </location>
</feature>